<dbReference type="Proteomes" id="UP000005629">
    <property type="component" value="Chromosome I"/>
</dbReference>
<dbReference type="HOGENOM" id="CLU_443873_0_0_2"/>
<proteinExistence type="predicted"/>
<feature type="transmembrane region" description="Helical" evidence="2">
    <location>
        <begin position="173"/>
        <end position="192"/>
    </location>
</feature>
<feature type="transmembrane region" description="Helical" evidence="2">
    <location>
        <begin position="112"/>
        <end position="132"/>
    </location>
</feature>
<feature type="region of interest" description="Disordered" evidence="1">
    <location>
        <begin position="48"/>
        <end position="99"/>
    </location>
</feature>
<feature type="transmembrane region" description="Helical" evidence="2">
    <location>
        <begin position="276"/>
        <end position="294"/>
    </location>
</feature>
<feature type="transmembrane region" description="Helical" evidence="2">
    <location>
        <begin position="531"/>
        <end position="550"/>
    </location>
</feature>
<dbReference type="EMBL" id="CP002921">
    <property type="protein sequence ID" value="AEM56546.1"/>
    <property type="molecule type" value="Genomic_DNA"/>
</dbReference>
<keyword evidence="2" id="KW-0472">Membrane</keyword>
<evidence type="ECO:0000256" key="1">
    <source>
        <dbReference type="SAM" id="MobiDB-lite"/>
    </source>
</evidence>
<feature type="transmembrane region" description="Helical" evidence="2">
    <location>
        <begin position="557"/>
        <end position="573"/>
    </location>
</feature>
<sequence>MAVGTVVRLDVYYSDCATCQCMSDDDDLEAEVRDLRAEVDALQTRITALESKLDTDPPPSVGDETATTEADTAAPESEATHGSETAPETGETADSDAPVDERNWERDIGMKWLGGVGGLALVVGVVFFIRLAIEAGYLGPLGRVLTGTAGGLILLAGGRYAAERQGYDRWGRLVAGTGLAIAYFSVYAAYGFESYRAAIGAPLWAVLLVLTALVAATAVLSVRDHAPAVAGEAFLLGYVTAYVGLDAASFVVSPAYVVLLTAGLVTIAAVRPWSRLVLGSVLPAYVLHIAWMNRLEPPEAVATAVLVATFAVYAAGVYVLRASDRTDRWHRRLVEATTGLNAVFAAILLEGVVRRLIPTAPDGVAVGAVGLALGGVYAVTESRLGQQDSAAGVLAVVLLAISVVLGADPFLATAGLLLLLCGALALGFRRDARAVRIGGHLVAVGTVAKLLAVDATELPAFSLADPLATAMGRPAAYLLGIAVFYALGRWFGGASTTVPSTDRELSVAAPYVWTATGLAVVLLGLELSGAGLSVAWAVLGLAFVGVGLALDDRSRRLQGVVVLGLVTTKVFLYDTQGLDTLARTLSFLVLGGILLVASYAYARWQGEEPLKRLAG</sequence>
<dbReference type="eggNOG" id="arCOG06890">
    <property type="taxonomic scope" value="Archaea"/>
</dbReference>
<dbReference type="InterPro" id="IPR019286">
    <property type="entry name" value="DUF2339_TM"/>
</dbReference>
<feature type="transmembrane region" description="Helical" evidence="2">
    <location>
        <begin position="435"/>
        <end position="455"/>
    </location>
</feature>
<reference evidence="3 4" key="1">
    <citation type="journal article" date="2011" name="J. Bacteriol.">
        <title>Complete genome sequence of Haloarcula hispanica, a model haloarchaeon for studying genetics, metabolism, and virus-host interaction.</title>
        <authorList>
            <person name="Liu H."/>
            <person name="Wu Z."/>
            <person name="Li M."/>
            <person name="Zhang F."/>
            <person name="Zheng H."/>
            <person name="Han J."/>
            <person name="Liu J."/>
            <person name="Zhou J."/>
            <person name="Wang S."/>
            <person name="Xiang H."/>
        </authorList>
    </citation>
    <scope>NUCLEOTIDE SEQUENCE [LARGE SCALE GENOMIC DNA]</scope>
    <source>
        <strain evidence="4">ATCC 33960 / DSM 4426 / JCM 8911 / NBRC 102182 / NCIMB 2187 / VKM B-1755</strain>
    </source>
</reference>
<feature type="transmembrane region" description="Helical" evidence="2">
    <location>
        <begin position="363"/>
        <end position="380"/>
    </location>
</feature>
<dbReference type="Pfam" id="PF10101">
    <property type="entry name" value="DUF2339"/>
    <property type="match status" value="2"/>
</dbReference>
<dbReference type="PANTHER" id="PTHR38434">
    <property type="entry name" value="BLL2549 PROTEIN"/>
    <property type="match status" value="1"/>
</dbReference>
<feature type="transmembrane region" description="Helical" evidence="2">
    <location>
        <begin position="300"/>
        <end position="321"/>
    </location>
</feature>
<feature type="transmembrane region" description="Helical" evidence="2">
    <location>
        <begin position="585"/>
        <end position="602"/>
    </location>
</feature>
<feature type="transmembrane region" description="Helical" evidence="2">
    <location>
        <begin position="475"/>
        <end position="493"/>
    </location>
</feature>
<dbReference type="PANTHER" id="PTHR38434:SF1">
    <property type="entry name" value="BLL2549 PROTEIN"/>
    <property type="match status" value="1"/>
</dbReference>
<gene>
    <name evidence="3" type="ordered locus">HAH_0928</name>
</gene>
<evidence type="ECO:0000256" key="2">
    <source>
        <dbReference type="SAM" id="Phobius"/>
    </source>
</evidence>
<dbReference type="AlphaFoldDB" id="G0HWC4"/>
<feature type="transmembrane region" description="Helical" evidence="2">
    <location>
        <begin position="227"/>
        <end position="245"/>
    </location>
</feature>
<evidence type="ECO:0008006" key="5">
    <source>
        <dbReference type="Google" id="ProtNLM"/>
    </source>
</evidence>
<feature type="transmembrane region" description="Helical" evidence="2">
    <location>
        <begin position="411"/>
        <end position="428"/>
    </location>
</feature>
<organism evidence="3 4">
    <name type="scientific">Haloarcula hispanica (strain ATCC 33960 / DSM 4426 / JCM 8911 / NBRC 102182 / NCIMB 2187 / VKM B-1755)</name>
    <dbReference type="NCBI Taxonomy" id="634497"/>
    <lineage>
        <taxon>Archaea</taxon>
        <taxon>Methanobacteriati</taxon>
        <taxon>Methanobacteriota</taxon>
        <taxon>Stenosarchaea group</taxon>
        <taxon>Halobacteria</taxon>
        <taxon>Halobacteriales</taxon>
        <taxon>Haloarculaceae</taxon>
        <taxon>Haloarcula</taxon>
    </lineage>
</organism>
<dbReference type="STRING" id="634497.HAH_0928"/>
<name>G0HWC4_HALHT</name>
<evidence type="ECO:0000313" key="3">
    <source>
        <dbReference type="EMBL" id="AEM56546.1"/>
    </source>
</evidence>
<keyword evidence="2" id="KW-1133">Transmembrane helix</keyword>
<dbReference type="KEGG" id="hhi:HAH_0928"/>
<feature type="transmembrane region" description="Helical" evidence="2">
    <location>
        <begin position="251"/>
        <end position="269"/>
    </location>
</feature>
<keyword evidence="2" id="KW-0812">Transmembrane</keyword>
<evidence type="ECO:0000313" key="4">
    <source>
        <dbReference type="Proteomes" id="UP000005629"/>
    </source>
</evidence>
<feature type="transmembrane region" description="Helical" evidence="2">
    <location>
        <begin position="144"/>
        <end position="161"/>
    </location>
</feature>
<feature type="compositionally biased region" description="Low complexity" evidence="1">
    <location>
        <begin position="64"/>
        <end position="77"/>
    </location>
</feature>
<feature type="transmembrane region" description="Helical" evidence="2">
    <location>
        <begin position="198"/>
        <end position="220"/>
    </location>
</feature>
<accession>G0HWC4</accession>
<protein>
    <recommendedName>
        <fullName evidence="5">DUF2339 domain-containing protein</fullName>
    </recommendedName>
</protein>
<feature type="transmembrane region" description="Helical" evidence="2">
    <location>
        <begin position="505"/>
        <end position="525"/>
    </location>
</feature>